<dbReference type="PANTHER" id="PTHR30531:SF14">
    <property type="entry name" value="SURFACE PRESENTATION OF ANTIGENS PROTEIN SPAS"/>
    <property type="match status" value="1"/>
</dbReference>
<dbReference type="PANTHER" id="PTHR30531">
    <property type="entry name" value="FLAGELLAR BIOSYNTHETIC PROTEIN FLHB"/>
    <property type="match status" value="1"/>
</dbReference>
<keyword evidence="3" id="KW-0472">Membrane</keyword>
<feature type="transmembrane region" description="Helical" evidence="3">
    <location>
        <begin position="82"/>
        <end position="104"/>
    </location>
</feature>
<evidence type="ECO:0000256" key="3">
    <source>
        <dbReference type="SAM" id="Phobius"/>
    </source>
</evidence>
<organism evidence="4 5">
    <name type="scientific">Kaustia mangrovi</name>
    <dbReference type="NCBI Taxonomy" id="2593653"/>
    <lineage>
        <taxon>Bacteria</taxon>
        <taxon>Pseudomonadati</taxon>
        <taxon>Pseudomonadota</taxon>
        <taxon>Alphaproteobacteria</taxon>
        <taxon>Hyphomicrobiales</taxon>
        <taxon>Parvibaculaceae</taxon>
        <taxon>Kaustia</taxon>
    </lineage>
</organism>
<evidence type="ECO:0000313" key="4">
    <source>
        <dbReference type="EMBL" id="QPC44326.1"/>
    </source>
</evidence>
<dbReference type="Gene3D" id="3.40.1690.10">
    <property type="entry name" value="secretion proteins EscU"/>
    <property type="match status" value="1"/>
</dbReference>
<dbReference type="InterPro" id="IPR029025">
    <property type="entry name" value="T3SS_substrate_exporter_C"/>
</dbReference>
<dbReference type="RefSeq" id="WP_213161693.1">
    <property type="nucleotide sequence ID" value="NZ_CP058214.1"/>
</dbReference>
<dbReference type="PRINTS" id="PR00950">
    <property type="entry name" value="TYPE3IMSPROT"/>
</dbReference>
<dbReference type="KEGG" id="kmn:HW532_17450"/>
<comment type="similarity">
    <text evidence="1">Belongs to the type III secretion exporter family.</text>
</comment>
<keyword evidence="5" id="KW-1185">Reference proteome</keyword>
<sequence length="339" mass="37338">MSGEKTEQPTHKRLEDQRKEGQLPQRKNVVEAGLVTFAVLLLIGISGPLWGSLVTLSTTVFSGVDRDFDAARASSFAAAMDVVYLVLAVCVLVSMVTLLFGLLLNRFNFAPKALSPKFQKFNPVNQIKGIFSKATIYNFIRLLVYFSIIATLLYLVIANDIENAINASHCGWACLYPFFVSRFKIVVAVILIVLVLLAALDFRIQTLLFTSQNKMAKDEVKREHKGQEGDPEIKAGRKSVAMNDAAMPLLSDATHVVHSDQVLVAIIFYPAARQRPYVVFKAKGASVAGLCRKFRGWKVPTFNIPTVALDFYRMATPGQYMPARSAKGMSRILQASGGG</sequence>
<evidence type="ECO:0000256" key="2">
    <source>
        <dbReference type="SAM" id="MobiDB-lite"/>
    </source>
</evidence>
<feature type="transmembrane region" description="Helical" evidence="3">
    <location>
        <begin position="136"/>
        <end position="157"/>
    </location>
</feature>
<gene>
    <name evidence="4" type="ORF">HW532_17450</name>
</gene>
<protein>
    <submittedName>
        <fullName evidence="4">EscU/YscU/HrcU family type III secretion system export apparatus switch protein</fullName>
    </submittedName>
</protein>
<dbReference type="EMBL" id="CP058214">
    <property type="protein sequence ID" value="QPC44326.1"/>
    <property type="molecule type" value="Genomic_DNA"/>
</dbReference>
<dbReference type="Proteomes" id="UP000593594">
    <property type="component" value="Chromosome"/>
</dbReference>
<feature type="transmembrane region" description="Helical" evidence="3">
    <location>
        <begin position="185"/>
        <end position="204"/>
    </location>
</feature>
<dbReference type="Pfam" id="PF01312">
    <property type="entry name" value="Bac_export_2"/>
    <property type="match status" value="1"/>
</dbReference>
<proteinExistence type="inferred from homology"/>
<reference evidence="4 5" key="1">
    <citation type="submission" date="2020-06" db="EMBL/GenBank/DDBJ databases">
        <title>Genome sequence of 2 isolates from Red Sea Mangroves.</title>
        <authorList>
            <person name="Sefrji F."/>
            <person name="Michoud G."/>
            <person name="Merlino G."/>
            <person name="Daffonchio D."/>
        </authorList>
    </citation>
    <scope>NUCLEOTIDE SEQUENCE [LARGE SCALE GENOMIC DNA]</scope>
    <source>
        <strain evidence="4 5">R1DC25</strain>
    </source>
</reference>
<feature type="transmembrane region" description="Helical" evidence="3">
    <location>
        <begin position="28"/>
        <end position="50"/>
    </location>
</feature>
<dbReference type="InterPro" id="IPR006135">
    <property type="entry name" value="T3SS_substrate_exporter"/>
</dbReference>
<evidence type="ECO:0000313" key="5">
    <source>
        <dbReference type="Proteomes" id="UP000593594"/>
    </source>
</evidence>
<keyword evidence="3" id="KW-0812">Transmembrane</keyword>
<dbReference type="GO" id="GO:0009306">
    <property type="term" value="P:protein secretion"/>
    <property type="evidence" value="ECO:0007669"/>
    <property type="project" value="InterPro"/>
</dbReference>
<feature type="region of interest" description="Disordered" evidence="2">
    <location>
        <begin position="1"/>
        <end position="21"/>
    </location>
</feature>
<keyword evidence="3" id="KW-1133">Transmembrane helix</keyword>
<accession>A0A7S8HD55</accession>
<name>A0A7S8HD55_9HYPH</name>
<dbReference type="AlphaFoldDB" id="A0A7S8HD55"/>
<dbReference type="GO" id="GO:0005886">
    <property type="term" value="C:plasma membrane"/>
    <property type="evidence" value="ECO:0007669"/>
    <property type="project" value="TreeGrafter"/>
</dbReference>
<evidence type="ECO:0000256" key="1">
    <source>
        <dbReference type="ARBA" id="ARBA00010690"/>
    </source>
</evidence>